<name>A0A1I3YSM5_9HYPH</name>
<dbReference type="AlphaFoldDB" id="A0A1I3YSM5"/>
<organism evidence="2 3">
    <name type="scientific">Methylorubrum salsuginis</name>
    <dbReference type="NCBI Taxonomy" id="414703"/>
    <lineage>
        <taxon>Bacteria</taxon>
        <taxon>Pseudomonadati</taxon>
        <taxon>Pseudomonadota</taxon>
        <taxon>Alphaproteobacteria</taxon>
        <taxon>Hyphomicrobiales</taxon>
        <taxon>Methylobacteriaceae</taxon>
        <taxon>Methylorubrum</taxon>
    </lineage>
</organism>
<gene>
    <name evidence="2" type="ORF">SAMN04488125_101346</name>
</gene>
<sequence>MTAAHATTLLASLRLASLTLLLVLVLAFLLPLATHALWWSARGGRAESWSSADWSSAGLLPPAAAAPEATVRVYAARVGRWRGIFAHHSWVVTKEAGAPRYTRYDVVGWGQPVRKDAYAPDGRWFGNDPELVLALDGEAAARAIPAIRAAVADYPHRSLGSYRAWPGPNSNTFAAHVVAAIPDNDVPLPPTALGKDWTPPGRFLEVTPSHTGLRLSLQGYAGLTIGWVDGFEINLLGAVAGLDWRRPALKLPGWGRIALTPGGNDTARPEPAGKIDPVSG</sequence>
<reference evidence="3" key="1">
    <citation type="submission" date="2016-10" db="EMBL/GenBank/DDBJ databases">
        <authorList>
            <person name="Varghese N."/>
            <person name="Submissions S."/>
        </authorList>
    </citation>
    <scope>NUCLEOTIDE SEQUENCE [LARGE SCALE GENOMIC DNA]</scope>
    <source>
        <strain evidence="3">CGMCC 1.6474</strain>
    </source>
</reference>
<dbReference type="OrthoDB" id="199084at2"/>
<evidence type="ECO:0000256" key="1">
    <source>
        <dbReference type="SAM" id="MobiDB-lite"/>
    </source>
</evidence>
<proteinExistence type="predicted"/>
<dbReference type="Pfam" id="PF12570">
    <property type="entry name" value="DUF3750"/>
    <property type="match status" value="1"/>
</dbReference>
<accession>A0A1I3YSM5</accession>
<dbReference type="STRING" id="414703.SAMN04488125_101346"/>
<keyword evidence="3" id="KW-1185">Reference proteome</keyword>
<dbReference type="Proteomes" id="UP000198804">
    <property type="component" value="Unassembled WGS sequence"/>
</dbReference>
<dbReference type="EMBL" id="FOSV01000001">
    <property type="protein sequence ID" value="SFK34864.1"/>
    <property type="molecule type" value="Genomic_DNA"/>
</dbReference>
<dbReference type="RefSeq" id="WP_091941299.1">
    <property type="nucleotide sequence ID" value="NZ_FOSV01000001.1"/>
</dbReference>
<dbReference type="InterPro" id="IPR022224">
    <property type="entry name" value="DUF3750"/>
</dbReference>
<evidence type="ECO:0000313" key="2">
    <source>
        <dbReference type="EMBL" id="SFK34864.1"/>
    </source>
</evidence>
<evidence type="ECO:0000313" key="3">
    <source>
        <dbReference type="Proteomes" id="UP000198804"/>
    </source>
</evidence>
<evidence type="ECO:0008006" key="4">
    <source>
        <dbReference type="Google" id="ProtNLM"/>
    </source>
</evidence>
<feature type="region of interest" description="Disordered" evidence="1">
    <location>
        <begin position="259"/>
        <end position="280"/>
    </location>
</feature>
<protein>
    <recommendedName>
        <fullName evidence="4">DUF3750 domain-containing protein</fullName>
    </recommendedName>
</protein>